<proteinExistence type="predicted"/>
<reference evidence="1 2" key="1">
    <citation type="journal article" date="2016" name="Front. Microbiol.">
        <title>Comparative Genomics Analysis of Streptomyces Species Reveals Their Adaptation to the Marine Environment and Their Diversity at the Genomic Level.</title>
        <authorList>
            <person name="Tian X."/>
            <person name="Zhang Z."/>
            <person name="Yang T."/>
            <person name="Chen M."/>
            <person name="Li J."/>
            <person name="Chen F."/>
            <person name="Yang J."/>
            <person name="Li W."/>
            <person name="Zhang B."/>
            <person name="Zhang Z."/>
            <person name="Wu J."/>
            <person name="Zhang C."/>
            <person name="Long L."/>
            <person name="Xiao J."/>
        </authorList>
    </citation>
    <scope>NUCLEOTIDE SEQUENCE [LARGE SCALE GENOMIC DNA]</scope>
    <source>
        <strain evidence="1 2">SCSIO 10429</strain>
    </source>
</reference>
<evidence type="ECO:0000313" key="2">
    <source>
        <dbReference type="Proteomes" id="UP000176005"/>
    </source>
</evidence>
<sequence length="112" mass="11982">MPVMQKVSERANPARYQAALIRAALRAGLADDVSEAALDQAATEAGLRPAKYASTRDAVRYAIENPVSFADDCNQDIAFAVFDAAETGRSLVVVDARGERSVMTPEPVEDPT</sequence>
<name>A0A1E7L544_9ACTN</name>
<gene>
    <name evidence="1" type="ORF">AN218_13315</name>
</gene>
<organism evidence="1 2">
    <name type="scientific">Streptomyces nanshensis</name>
    <dbReference type="NCBI Taxonomy" id="518642"/>
    <lineage>
        <taxon>Bacteria</taxon>
        <taxon>Bacillati</taxon>
        <taxon>Actinomycetota</taxon>
        <taxon>Actinomycetes</taxon>
        <taxon>Kitasatosporales</taxon>
        <taxon>Streptomycetaceae</taxon>
        <taxon>Streptomyces</taxon>
    </lineage>
</organism>
<comment type="caution">
    <text evidence="1">The sequence shown here is derived from an EMBL/GenBank/DDBJ whole genome shotgun (WGS) entry which is preliminary data.</text>
</comment>
<accession>A0A1E7L544</accession>
<protein>
    <submittedName>
        <fullName evidence="1">Uncharacterized protein</fullName>
    </submittedName>
</protein>
<keyword evidence="2" id="KW-1185">Reference proteome</keyword>
<evidence type="ECO:0000313" key="1">
    <source>
        <dbReference type="EMBL" id="OEV11326.1"/>
    </source>
</evidence>
<dbReference type="AlphaFoldDB" id="A0A1E7L544"/>
<dbReference type="EMBL" id="LJGW01000231">
    <property type="protein sequence ID" value="OEV11326.1"/>
    <property type="molecule type" value="Genomic_DNA"/>
</dbReference>
<dbReference type="Proteomes" id="UP000176005">
    <property type="component" value="Unassembled WGS sequence"/>
</dbReference>
<dbReference type="RefSeq" id="WP_244900437.1">
    <property type="nucleotide sequence ID" value="NZ_LJGW01000231.1"/>
</dbReference>